<evidence type="ECO:0000256" key="8">
    <source>
        <dbReference type="ARBA" id="ARBA00051542"/>
    </source>
</evidence>
<evidence type="ECO:0000256" key="9">
    <source>
        <dbReference type="ARBA" id="ARBA00056575"/>
    </source>
</evidence>
<dbReference type="NCBIfam" id="TIGR00420">
    <property type="entry name" value="trmU"/>
    <property type="match status" value="1"/>
</dbReference>
<dbReference type="Proteomes" id="UP000183843">
    <property type="component" value="Unassembled WGS sequence"/>
</dbReference>
<proteinExistence type="inferred from homology"/>
<evidence type="ECO:0000256" key="2">
    <source>
        <dbReference type="ARBA" id="ARBA00022679"/>
    </source>
</evidence>
<dbReference type="EC" id="2.8.1.13" evidence="10"/>
<dbReference type="Pfam" id="PF03054">
    <property type="entry name" value="tRNA_Me_trans"/>
    <property type="match status" value="1"/>
</dbReference>
<accession>A0A1I0WDL8</accession>
<dbReference type="HAMAP" id="MF_00144">
    <property type="entry name" value="tRNA_thiouridyl_MnmA"/>
    <property type="match status" value="1"/>
</dbReference>
<feature type="binding site" evidence="10">
    <location>
        <position position="37"/>
    </location>
    <ligand>
        <name>ATP</name>
        <dbReference type="ChEBI" id="CHEBI:30616"/>
    </ligand>
</feature>
<keyword evidence="13" id="KW-0489">Methyltransferase</keyword>
<evidence type="ECO:0000256" key="7">
    <source>
        <dbReference type="ARBA" id="ARBA00023157"/>
    </source>
</evidence>
<dbReference type="GO" id="GO:0008168">
    <property type="term" value="F:methyltransferase activity"/>
    <property type="evidence" value="ECO:0007669"/>
    <property type="project" value="UniProtKB-KW"/>
</dbReference>
<feature type="site" description="Interaction with tRNA" evidence="10">
    <location>
        <position position="335"/>
    </location>
</feature>
<comment type="catalytic activity">
    <reaction evidence="8 10">
        <text>S-sulfanyl-L-cysteinyl-[protein] + uridine(34) in tRNA + AH2 + ATP = 2-thiouridine(34) in tRNA + L-cysteinyl-[protein] + A + AMP + diphosphate + H(+)</text>
        <dbReference type="Rhea" id="RHEA:47032"/>
        <dbReference type="Rhea" id="RHEA-COMP:10131"/>
        <dbReference type="Rhea" id="RHEA-COMP:11726"/>
        <dbReference type="Rhea" id="RHEA-COMP:11727"/>
        <dbReference type="Rhea" id="RHEA-COMP:11728"/>
        <dbReference type="ChEBI" id="CHEBI:13193"/>
        <dbReference type="ChEBI" id="CHEBI:15378"/>
        <dbReference type="ChEBI" id="CHEBI:17499"/>
        <dbReference type="ChEBI" id="CHEBI:29950"/>
        <dbReference type="ChEBI" id="CHEBI:30616"/>
        <dbReference type="ChEBI" id="CHEBI:33019"/>
        <dbReference type="ChEBI" id="CHEBI:61963"/>
        <dbReference type="ChEBI" id="CHEBI:65315"/>
        <dbReference type="ChEBI" id="CHEBI:87170"/>
        <dbReference type="ChEBI" id="CHEBI:456215"/>
        <dbReference type="EC" id="2.8.1.13"/>
    </reaction>
</comment>
<feature type="region of interest" description="Interaction with tRNA" evidence="10">
    <location>
        <begin position="302"/>
        <end position="303"/>
    </location>
</feature>
<dbReference type="GO" id="GO:0002143">
    <property type="term" value="P:tRNA wobble position uridine thiolation"/>
    <property type="evidence" value="ECO:0007669"/>
    <property type="project" value="TreeGrafter"/>
</dbReference>
<dbReference type="GO" id="GO:0005524">
    <property type="term" value="F:ATP binding"/>
    <property type="evidence" value="ECO:0007669"/>
    <property type="project" value="UniProtKB-KW"/>
</dbReference>
<feature type="binding site" evidence="10">
    <location>
        <begin position="11"/>
        <end position="18"/>
    </location>
    <ligand>
        <name>ATP</name>
        <dbReference type="ChEBI" id="CHEBI:30616"/>
    </ligand>
</feature>
<comment type="similarity">
    <text evidence="10">Belongs to the MnmA/TRMU family.</text>
</comment>
<comment type="function">
    <text evidence="9 10">Catalyzes the 2-thiolation of uridine at the wobble position (U34) of tRNA, leading to the formation of s(2)U34.</text>
</comment>
<dbReference type="InterPro" id="IPR023382">
    <property type="entry name" value="MnmA-like_central_sf"/>
</dbReference>
<evidence type="ECO:0000256" key="6">
    <source>
        <dbReference type="ARBA" id="ARBA00022884"/>
    </source>
</evidence>
<dbReference type="InterPro" id="IPR046884">
    <property type="entry name" value="MnmA-like_central"/>
</dbReference>
<feature type="domain" description="tRNA-specific 2-thiouridylase MnmA-like C-terminal" evidence="11">
    <location>
        <begin position="284"/>
        <end position="352"/>
    </location>
</feature>
<dbReference type="AlphaFoldDB" id="A0A1I0WDL8"/>
<feature type="active site" description="Cysteine persulfide intermediate" evidence="10">
    <location>
        <position position="194"/>
    </location>
</feature>
<feature type="disulfide bond" description="Alternate" evidence="10">
    <location>
        <begin position="97"/>
        <end position="194"/>
    </location>
</feature>
<dbReference type="GO" id="GO:0032259">
    <property type="term" value="P:methylation"/>
    <property type="evidence" value="ECO:0007669"/>
    <property type="project" value="UniProtKB-KW"/>
</dbReference>
<feature type="active site" description="Nucleophile" evidence="10">
    <location>
        <position position="97"/>
    </location>
</feature>
<feature type="region of interest" description="Interaction with tRNA" evidence="10">
    <location>
        <begin position="144"/>
        <end position="146"/>
    </location>
</feature>
<feature type="binding site" evidence="10">
    <location>
        <position position="121"/>
    </location>
    <ligand>
        <name>ATP</name>
        <dbReference type="ChEBI" id="CHEBI:30616"/>
    </ligand>
</feature>
<evidence type="ECO:0000256" key="5">
    <source>
        <dbReference type="ARBA" id="ARBA00022840"/>
    </source>
</evidence>
<evidence type="ECO:0000256" key="10">
    <source>
        <dbReference type="HAMAP-Rule" id="MF_00144"/>
    </source>
</evidence>
<comment type="subcellular location">
    <subcellularLocation>
        <location evidence="10">Cytoplasm</location>
    </subcellularLocation>
</comment>
<dbReference type="GO" id="GO:0000049">
    <property type="term" value="F:tRNA binding"/>
    <property type="evidence" value="ECO:0007669"/>
    <property type="project" value="UniProtKB-KW"/>
</dbReference>
<keyword evidence="7 10" id="KW-1015">Disulfide bond</keyword>
<dbReference type="Pfam" id="PF20259">
    <property type="entry name" value="tRNA_Me_trans_M"/>
    <property type="match status" value="1"/>
</dbReference>
<dbReference type="FunFam" id="2.30.30.280:FF:000001">
    <property type="entry name" value="tRNA-specific 2-thiouridylase MnmA"/>
    <property type="match status" value="1"/>
</dbReference>
<evidence type="ECO:0000259" key="12">
    <source>
        <dbReference type="Pfam" id="PF20259"/>
    </source>
</evidence>
<dbReference type="SUPFAM" id="SSF52402">
    <property type="entry name" value="Adenine nucleotide alpha hydrolases-like"/>
    <property type="match status" value="1"/>
</dbReference>
<keyword evidence="6 10" id="KW-0694">RNA-binding</keyword>
<comment type="caution">
    <text evidence="10">Lacks conserved residue(s) required for the propagation of feature annotation.</text>
</comment>
<dbReference type="InterPro" id="IPR004506">
    <property type="entry name" value="MnmA-like"/>
</dbReference>
<evidence type="ECO:0000256" key="3">
    <source>
        <dbReference type="ARBA" id="ARBA00022694"/>
    </source>
</evidence>
<dbReference type="NCBIfam" id="NF001138">
    <property type="entry name" value="PRK00143.1"/>
    <property type="match status" value="1"/>
</dbReference>
<dbReference type="Gene3D" id="2.30.30.280">
    <property type="entry name" value="Adenine nucleotide alpha hydrolases-like domains"/>
    <property type="match status" value="1"/>
</dbReference>
<gene>
    <name evidence="10" type="primary">mnmA</name>
    <name evidence="13" type="ORF">SAMN05216587_102430</name>
</gene>
<dbReference type="Gene3D" id="2.40.30.10">
    <property type="entry name" value="Translation factors"/>
    <property type="match status" value="1"/>
</dbReference>
<dbReference type="EMBL" id="FOJX01000002">
    <property type="protein sequence ID" value="SFA86348.1"/>
    <property type="molecule type" value="Genomic_DNA"/>
</dbReference>
<dbReference type="Pfam" id="PF20258">
    <property type="entry name" value="tRNA_Me_trans_C"/>
    <property type="match status" value="1"/>
</dbReference>
<sequence>MAMSRGKVIVGMSGGVDSAVTAYLLKAAGFEVIGITLKSWESGSSKCCEIDEAARTADILGIAYYPWNTVACFHDYVTKPFVADYEAGRTPNPCVECNRYVKWEQLLSVAAHMRADYVATGHYAIIERLENGRYTLRAGADKQKDQSYMLYKLTQAQLARTILPLGRLTKAEVRDIARKAGLNVADKEDSQEICFVTEGSYTDYIEEYSDKDLTMTGNFVDEMGKVLGQHKGIIHYTVGQRKGLGLALGYPAYVKEIRAAANEVVISGEEGLYTQDVFCKDLYFMSREVVEGDDVSAQVKIRYHHAGATASLQRIADDQIKINFAEPVRAPAPGQSAVFYDEQGRIIGGGKIFLANQV</sequence>
<organism evidence="13 14">
    <name type="scientific">Selenomonas ruminantium</name>
    <dbReference type="NCBI Taxonomy" id="971"/>
    <lineage>
        <taxon>Bacteria</taxon>
        <taxon>Bacillati</taxon>
        <taxon>Bacillota</taxon>
        <taxon>Negativicutes</taxon>
        <taxon>Selenomonadales</taxon>
        <taxon>Selenomonadaceae</taxon>
        <taxon>Selenomonas</taxon>
    </lineage>
</organism>
<protein>
    <recommendedName>
        <fullName evidence="10">tRNA-specific 2-thiouridylase MnmA</fullName>
        <ecNumber evidence="10">2.8.1.13</ecNumber>
    </recommendedName>
</protein>
<evidence type="ECO:0000256" key="1">
    <source>
        <dbReference type="ARBA" id="ARBA00022555"/>
    </source>
</evidence>
<keyword evidence="3 10" id="KW-0819">tRNA processing</keyword>
<dbReference type="PANTHER" id="PTHR11933:SF5">
    <property type="entry name" value="MITOCHONDRIAL TRNA-SPECIFIC 2-THIOURIDYLASE 1"/>
    <property type="match status" value="1"/>
</dbReference>
<keyword evidence="5 10" id="KW-0067">ATP-binding</keyword>
<reference evidence="13 14" key="1">
    <citation type="submission" date="2016-10" db="EMBL/GenBank/DDBJ databases">
        <authorList>
            <person name="de Groot N.N."/>
        </authorList>
    </citation>
    <scope>NUCLEOTIDE SEQUENCE [LARGE SCALE GENOMIC DNA]</scope>
    <source>
        <strain evidence="13 14">L14</strain>
    </source>
</reference>
<dbReference type="CDD" id="cd01998">
    <property type="entry name" value="MnmA_TRMU-like"/>
    <property type="match status" value="1"/>
</dbReference>
<evidence type="ECO:0000256" key="4">
    <source>
        <dbReference type="ARBA" id="ARBA00022741"/>
    </source>
</evidence>
<evidence type="ECO:0000313" key="14">
    <source>
        <dbReference type="Proteomes" id="UP000183843"/>
    </source>
</evidence>
<keyword evidence="4 10" id="KW-0547">Nucleotide-binding</keyword>
<evidence type="ECO:0000259" key="11">
    <source>
        <dbReference type="Pfam" id="PF20258"/>
    </source>
</evidence>
<dbReference type="InterPro" id="IPR046885">
    <property type="entry name" value="MnmA-like_C"/>
</dbReference>
<feature type="domain" description="tRNA-specific 2-thiouridylase MnmA-like central" evidence="12">
    <location>
        <begin position="204"/>
        <end position="267"/>
    </location>
</feature>
<keyword evidence="10" id="KW-0963">Cytoplasm</keyword>
<dbReference type="GO" id="GO:0103016">
    <property type="term" value="F:tRNA-uridine 2-sulfurtransferase activity"/>
    <property type="evidence" value="ECO:0007669"/>
    <property type="project" value="UniProtKB-EC"/>
</dbReference>
<feature type="site" description="Interaction with tRNA" evidence="10">
    <location>
        <position position="122"/>
    </location>
</feature>
<keyword evidence="2 10" id="KW-0808">Transferase</keyword>
<dbReference type="InterPro" id="IPR014729">
    <property type="entry name" value="Rossmann-like_a/b/a_fold"/>
</dbReference>
<name>A0A1I0WDL8_SELRU</name>
<dbReference type="Gene3D" id="3.40.50.620">
    <property type="entry name" value="HUPs"/>
    <property type="match status" value="1"/>
</dbReference>
<dbReference type="GO" id="GO:0005737">
    <property type="term" value="C:cytoplasm"/>
    <property type="evidence" value="ECO:0007669"/>
    <property type="project" value="UniProtKB-SubCell"/>
</dbReference>
<evidence type="ECO:0000313" key="13">
    <source>
        <dbReference type="EMBL" id="SFA86348.1"/>
    </source>
</evidence>
<keyword evidence="1 10" id="KW-0820">tRNA-binding</keyword>
<dbReference type="PANTHER" id="PTHR11933">
    <property type="entry name" value="TRNA 5-METHYLAMINOMETHYL-2-THIOURIDYLATE -METHYLTRANSFERASE"/>
    <property type="match status" value="1"/>
</dbReference>